<dbReference type="GO" id="GO:0000155">
    <property type="term" value="F:phosphorelay sensor kinase activity"/>
    <property type="evidence" value="ECO:0007669"/>
    <property type="project" value="InterPro"/>
</dbReference>
<dbReference type="Gene3D" id="3.30.565.10">
    <property type="entry name" value="Histidine kinase-like ATPase, C-terminal domain"/>
    <property type="match status" value="1"/>
</dbReference>
<dbReference type="PROSITE" id="PS50109">
    <property type="entry name" value="HIS_KIN"/>
    <property type="match status" value="1"/>
</dbReference>
<dbReference type="SUPFAM" id="SSF55781">
    <property type="entry name" value="GAF domain-like"/>
    <property type="match status" value="1"/>
</dbReference>
<proteinExistence type="predicted"/>
<dbReference type="SUPFAM" id="SSF52172">
    <property type="entry name" value="CheY-like"/>
    <property type="match status" value="1"/>
</dbReference>
<dbReference type="CDD" id="cd00082">
    <property type="entry name" value="HisKA"/>
    <property type="match status" value="1"/>
</dbReference>
<comment type="caution">
    <text evidence="9">The sequence shown here is derived from an EMBL/GenBank/DDBJ whole genome shotgun (WGS) entry which is preliminary data.</text>
</comment>
<dbReference type="OrthoDB" id="21225at2759"/>
<dbReference type="InterPro" id="IPR004358">
    <property type="entry name" value="Sig_transdc_His_kin-like_C"/>
</dbReference>
<evidence type="ECO:0000313" key="9">
    <source>
        <dbReference type="EMBL" id="OQE24289.1"/>
    </source>
</evidence>
<evidence type="ECO:0000256" key="5">
    <source>
        <dbReference type="ARBA" id="ARBA00022777"/>
    </source>
</evidence>
<dbReference type="InterPro" id="IPR036890">
    <property type="entry name" value="HATPase_C_sf"/>
</dbReference>
<sequence>MARSGRQVSFFPRVDDAILSSKREPPPFPELIGPVFDQQNVDRPISKWSDEIRTRFYPYPDRFGPSVSPVKPLYFNDRYLRAFLAENERLRLSVLWYYTRGVLSEAEFISGLQEKAQLAQESIGWEFAVIGIQDLDVYTRLATVGLELGNLPRGETICAHTVTQPPGNVFLLPDLMEDWRFRECPYLESGGLKAYAGVPLRIKTQAGDCVSLGSLCVASRTSEEPLSKSQHQTLVHLADWIISDLVQCTRVRRQRERHRMSNLLAKVQRKQNEICSAEPVLDILRDIYPDAIVGLQSSTSATNVELDENHSVPIADLEDGLFEDIEYLDDLIENFNHMPLPSKRPVRILSAACESMSGSSILFVASKDFRIVFDDVDSWFIQACADMISQMWQLKLLTEALKAKEKFMRAFSHQLRTPVHGILGSVELLAEEFKSRSLKQTTNQTEVSVPAFNPNDSFAYINTIKMAGHDLTSIINNLITLNKWVDIAMAERNYSMHTIKELEEELQRGITDFIQGDTRYSTSIFFIHNPSSPSVSFRTDLQVLQDAVLPLIINAVQYTPQGTVSVTTQIDTDQNQLIVDVEDTGCGIHPDFQRRIFEAYEKVDSHSSGAGLGLTLASQFASLLTGSVKLISSLVSRGSHFRAIFGINGCDRMPTAPERLPLGMKQGTLPSEFFTIKEDDSVLLRSFENFLVFNGFHRSNPSQDCIFVLEAASDPEKYRQSLSLIPPENFAICLVPASGDLREIEKIDSKVICLTSPFTASALHLALEKACNYHIVRTSKPSLPQLDAFPCPPNIISSVPEDLCMAMNALSTTPRPLVLIVDDNALNVRVMETYCKKRKLPYLSAANGLEAIEIFTQNKTRCATDNDPGIEIIFMDQQMPVCGGIEATQQIRLKEQQEKWGISSIFFMTGQDSPADRKAASQAGADEYFVKPVALKPLDRAITKYFPSFETA</sequence>
<dbReference type="PANTHER" id="PTHR43047">
    <property type="entry name" value="TWO-COMPONENT HISTIDINE PROTEIN KINASE"/>
    <property type="match status" value="1"/>
</dbReference>
<dbReference type="InterPro" id="IPR011006">
    <property type="entry name" value="CheY-like_superfamily"/>
</dbReference>
<evidence type="ECO:0000259" key="7">
    <source>
        <dbReference type="PROSITE" id="PS50109"/>
    </source>
</evidence>
<keyword evidence="10" id="KW-1185">Reference proteome</keyword>
<dbReference type="PANTHER" id="PTHR43047:SF72">
    <property type="entry name" value="OSMOSENSING HISTIDINE PROTEIN KINASE SLN1"/>
    <property type="match status" value="1"/>
</dbReference>
<dbReference type="GO" id="GO:0009927">
    <property type="term" value="F:histidine phosphotransfer kinase activity"/>
    <property type="evidence" value="ECO:0007669"/>
    <property type="project" value="TreeGrafter"/>
</dbReference>
<dbReference type="SMART" id="SM00388">
    <property type="entry name" value="HisKA"/>
    <property type="match status" value="1"/>
</dbReference>
<keyword evidence="4" id="KW-0808">Transferase</keyword>
<evidence type="ECO:0000256" key="4">
    <source>
        <dbReference type="ARBA" id="ARBA00022679"/>
    </source>
</evidence>
<dbReference type="InterPro" id="IPR029016">
    <property type="entry name" value="GAF-like_dom_sf"/>
</dbReference>
<evidence type="ECO:0000313" key="10">
    <source>
        <dbReference type="Proteomes" id="UP000191285"/>
    </source>
</evidence>
<dbReference type="InterPro" id="IPR001789">
    <property type="entry name" value="Sig_transdc_resp-reg_receiver"/>
</dbReference>
<accession>A0A1V6TEL5</accession>
<dbReference type="SUPFAM" id="SSF47384">
    <property type="entry name" value="Homodimeric domain of signal transducing histidine kinase"/>
    <property type="match status" value="1"/>
</dbReference>
<dbReference type="Pfam" id="PF00512">
    <property type="entry name" value="HisKA"/>
    <property type="match status" value="1"/>
</dbReference>
<dbReference type="STRING" id="303698.A0A1V6TEL5"/>
<evidence type="ECO:0000259" key="8">
    <source>
        <dbReference type="PROSITE" id="PS50110"/>
    </source>
</evidence>
<dbReference type="PROSITE" id="PS50110">
    <property type="entry name" value="RESPONSE_REGULATORY"/>
    <property type="match status" value="1"/>
</dbReference>
<feature type="domain" description="Response regulatory" evidence="8">
    <location>
        <begin position="817"/>
        <end position="946"/>
    </location>
</feature>
<protein>
    <recommendedName>
        <fullName evidence="2">histidine kinase</fullName>
        <ecNumber evidence="2">2.7.13.3</ecNumber>
    </recommendedName>
</protein>
<comment type="catalytic activity">
    <reaction evidence="1">
        <text>ATP + protein L-histidine = ADP + protein N-phospho-L-histidine.</text>
        <dbReference type="EC" id="2.7.13.3"/>
    </reaction>
</comment>
<dbReference type="Gene3D" id="3.40.50.2300">
    <property type="match status" value="1"/>
</dbReference>
<dbReference type="SMART" id="SM00448">
    <property type="entry name" value="REC"/>
    <property type="match status" value="1"/>
</dbReference>
<keyword evidence="5" id="KW-0418">Kinase</keyword>
<name>A0A1V6TEL5_9EURO</name>
<dbReference type="Pfam" id="PF02518">
    <property type="entry name" value="HATPase_c"/>
    <property type="match status" value="1"/>
</dbReference>
<gene>
    <name evidence="9" type="ORF">PENSTE_c007G09100</name>
</gene>
<reference evidence="10" key="1">
    <citation type="journal article" date="2017" name="Nat. Microbiol.">
        <title>Global analysis of biosynthetic gene clusters reveals vast potential of secondary metabolite production in Penicillium species.</title>
        <authorList>
            <person name="Nielsen J.C."/>
            <person name="Grijseels S."/>
            <person name="Prigent S."/>
            <person name="Ji B."/>
            <person name="Dainat J."/>
            <person name="Nielsen K.F."/>
            <person name="Frisvad J.C."/>
            <person name="Workman M."/>
            <person name="Nielsen J."/>
        </authorList>
    </citation>
    <scope>NUCLEOTIDE SEQUENCE [LARGE SCALE GENOMIC DNA]</scope>
    <source>
        <strain evidence="10">IBT 24891</strain>
    </source>
</reference>
<dbReference type="PRINTS" id="PR00344">
    <property type="entry name" value="BCTRLSENSOR"/>
</dbReference>
<dbReference type="InterPro" id="IPR003661">
    <property type="entry name" value="HisK_dim/P_dom"/>
</dbReference>
<dbReference type="Gene3D" id="3.30.450.40">
    <property type="match status" value="1"/>
</dbReference>
<dbReference type="EMBL" id="MLKD01000007">
    <property type="protein sequence ID" value="OQE24289.1"/>
    <property type="molecule type" value="Genomic_DNA"/>
</dbReference>
<evidence type="ECO:0000256" key="1">
    <source>
        <dbReference type="ARBA" id="ARBA00000085"/>
    </source>
</evidence>
<dbReference type="Pfam" id="PF00072">
    <property type="entry name" value="Response_reg"/>
    <property type="match status" value="1"/>
</dbReference>
<dbReference type="InterPro" id="IPR005467">
    <property type="entry name" value="His_kinase_dom"/>
</dbReference>
<evidence type="ECO:0000256" key="6">
    <source>
        <dbReference type="PROSITE-ProRule" id="PRU00169"/>
    </source>
</evidence>
<dbReference type="CDD" id="cd17546">
    <property type="entry name" value="REC_hyHK_CKI1_RcsC-like"/>
    <property type="match status" value="1"/>
</dbReference>
<evidence type="ECO:0000256" key="2">
    <source>
        <dbReference type="ARBA" id="ARBA00012438"/>
    </source>
</evidence>
<dbReference type="AlphaFoldDB" id="A0A1V6TEL5"/>
<dbReference type="InterPro" id="IPR036097">
    <property type="entry name" value="HisK_dim/P_sf"/>
</dbReference>
<dbReference type="InterPro" id="IPR003594">
    <property type="entry name" value="HATPase_dom"/>
</dbReference>
<dbReference type="SUPFAM" id="SSF55874">
    <property type="entry name" value="ATPase domain of HSP90 chaperone/DNA topoisomerase II/histidine kinase"/>
    <property type="match status" value="1"/>
</dbReference>
<organism evidence="9 10">
    <name type="scientific">Penicillium steckii</name>
    <dbReference type="NCBI Taxonomy" id="303698"/>
    <lineage>
        <taxon>Eukaryota</taxon>
        <taxon>Fungi</taxon>
        <taxon>Dikarya</taxon>
        <taxon>Ascomycota</taxon>
        <taxon>Pezizomycotina</taxon>
        <taxon>Eurotiomycetes</taxon>
        <taxon>Eurotiomycetidae</taxon>
        <taxon>Eurotiales</taxon>
        <taxon>Aspergillaceae</taxon>
        <taxon>Penicillium</taxon>
    </lineage>
</organism>
<dbReference type="SMART" id="SM00387">
    <property type="entry name" value="HATPase_c"/>
    <property type="match status" value="1"/>
</dbReference>
<dbReference type="GO" id="GO:0005886">
    <property type="term" value="C:plasma membrane"/>
    <property type="evidence" value="ECO:0007669"/>
    <property type="project" value="TreeGrafter"/>
</dbReference>
<dbReference type="Gene3D" id="1.10.287.130">
    <property type="match status" value="1"/>
</dbReference>
<dbReference type="EC" id="2.7.13.3" evidence="2"/>
<feature type="domain" description="Histidine kinase" evidence="7">
    <location>
        <begin position="410"/>
        <end position="649"/>
    </location>
</feature>
<feature type="modified residue" description="4-aspartylphosphate" evidence="6">
    <location>
        <position position="876"/>
    </location>
</feature>
<evidence type="ECO:0000256" key="3">
    <source>
        <dbReference type="ARBA" id="ARBA00022553"/>
    </source>
</evidence>
<dbReference type="Proteomes" id="UP000191285">
    <property type="component" value="Unassembled WGS sequence"/>
</dbReference>
<keyword evidence="3 6" id="KW-0597">Phosphoprotein</keyword>